<feature type="domain" description="HTH tetR-type" evidence="5">
    <location>
        <begin position="12"/>
        <end position="72"/>
    </location>
</feature>
<dbReference type="InterPro" id="IPR050109">
    <property type="entry name" value="HTH-type_TetR-like_transc_reg"/>
</dbReference>
<proteinExistence type="predicted"/>
<dbReference type="Pfam" id="PF00440">
    <property type="entry name" value="TetR_N"/>
    <property type="match status" value="1"/>
</dbReference>
<evidence type="ECO:0000259" key="5">
    <source>
        <dbReference type="PROSITE" id="PS50977"/>
    </source>
</evidence>
<gene>
    <name evidence="6" type="ORF">F9B16_23865</name>
</gene>
<feature type="DNA-binding region" description="H-T-H motif" evidence="4">
    <location>
        <begin position="35"/>
        <end position="54"/>
    </location>
</feature>
<dbReference type="GO" id="GO:0000976">
    <property type="term" value="F:transcription cis-regulatory region binding"/>
    <property type="evidence" value="ECO:0007669"/>
    <property type="project" value="TreeGrafter"/>
</dbReference>
<dbReference type="Proteomes" id="UP000483004">
    <property type="component" value="Unassembled WGS sequence"/>
</dbReference>
<comment type="caution">
    <text evidence="6">The sequence shown here is derived from an EMBL/GenBank/DDBJ whole genome shotgun (WGS) entry which is preliminary data.</text>
</comment>
<evidence type="ECO:0000313" key="7">
    <source>
        <dbReference type="Proteomes" id="UP000483004"/>
    </source>
</evidence>
<dbReference type="InterPro" id="IPR001647">
    <property type="entry name" value="HTH_TetR"/>
</dbReference>
<evidence type="ECO:0000256" key="2">
    <source>
        <dbReference type="ARBA" id="ARBA00023125"/>
    </source>
</evidence>
<protein>
    <submittedName>
        <fullName evidence="6">TetR/AcrR family transcriptional regulator</fullName>
    </submittedName>
</protein>
<dbReference type="PANTHER" id="PTHR30055">
    <property type="entry name" value="HTH-TYPE TRANSCRIPTIONAL REGULATOR RUTR"/>
    <property type="match status" value="1"/>
</dbReference>
<dbReference type="PRINTS" id="PR00455">
    <property type="entry name" value="HTHTETR"/>
</dbReference>
<dbReference type="SUPFAM" id="SSF46689">
    <property type="entry name" value="Homeodomain-like"/>
    <property type="match status" value="1"/>
</dbReference>
<dbReference type="InterPro" id="IPR054129">
    <property type="entry name" value="DesT_TetR_C"/>
</dbReference>
<dbReference type="EMBL" id="WBMR01000073">
    <property type="protein sequence ID" value="KAB2377536.1"/>
    <property type="molecule type" value="Genomic_DNA"/>
</dbReference>
<sequence length="206" mass="23068">MGERVRVRKDRDERREQILVCARELFSERPYEEVSNTEIAAVAGVSRGLLNHYFGTKRELYLAVVERMLHIPPVPVPAYEPGASVRERVTESITGWLELLERNAGTWLVALDMAAGTAGDDELARLVDAAREGAVDHITEVVGLSRLAAEHPEVRSALRGFSGMAEAATREWLRHGRLTRPQVHLLLEDTIMHLIEETVPRMTAEA</sequence>
<reference evidence="6 7" key="1">
    <citation type="submission" date="2019-09" db="EMBL/GenBank/DDBJ databases">
        <title>Actinomadura physcomitrii sp. nov., a novel actinomycete isolated from moss [Physcomitrium sphaericum (Ludw) Fuernr].</title>
        <authorList>
            <person name="Liu C."/>
            <person name="Zhuang X."/>
        </authorList>
    </citation>
    <scope>NUCLEOTIDE SEQUENCE [LARGE SCALE GENOMIC DNA]</scope>
    <source>
        <strain evidence="6 7">CYP1-1B</strain>
    </source>
</reference>
<evidence type="ECO:0000256" key="1">
    <source>
        <dbReference type="ARBA" id="ARBA00023015"/>
    </source>
</evidence>
<dbReference type="PANTHER" id="PTHR30055:SF146">
    <property type="entry name" value="HTH-TYPE TRANSCRIPTIONAL DUAL REGULATOR CECR"/>
    <property type="match status" value="1"/>
</dbReference>
<keyword evidence="1" id="KW-0805">Transcription regulation</keyword>
<evidence type="ECO:0000256" key="3">
    <source>
        <dbReference type="ARBA" id="ARBA00023163"/>
    </source>
</evidence>
<accession>A0A6L3VQ46</accession>
<dbReference type="GO" id="GO:0003700">
    <property type="term" value="F:DNA-binding transcription factor activity"/>
    <property type="evidence" value="ECO:0007669"/>
    <property type="project" value="TreeGrafter"/>
</dbReference>
<dbReference type="OrthoDB" id="8479950at2"/>
<keyword evidence="2 4" id="KW-0238">DNA-binding</keyword>
<dbReference type="PROSITE" id="PS50977">
    <property type="entry name" value="HTH_TETR_2"/>
    <property type="match status" value="1"/>
</dbReference>
<organism evidence="6 7">
    <name type="scientific">Actinomadura montaniterrae</name>
    <dbReference type="NCBI Taxonomy" id="1803903"/>
    <lineage>
        <taxon>Bacteria</taxon>
        <taxon>Bacillati</taxon>
        <taxon>Actinomycetota</taxon>
        <taxon>Actinomycetes</taxon>
        <taxon>Streptosporangiales</taxon>
        <taxon>Thermomonosporaceae</taxon>
        <taxon>Actinomadura</taxon>
    </lineage>
</organism>
<name>A0A6L3VQ46_9ACTN</name>
<dbReference type="AlphaFoldDB" id="A0A6L3VQ46"/>
<keyword evidence="7" id="KW-1185">Reference proteome</keyword>
<evidence type="ECO:0000256" key="4">
    <source>
        <dbReference type="PROSITE-ProRule" id="PRU00335"/>
    </source>
</evidence>
<dbReference type="Pfam" id="PF21943">
    <property type="entry name" value="TetR_C_46"/>
    <property type="match status" value="1"/>
</dbReference>
<evidence type="ECO:0000313" key="6">
    <source>
        <dbReference type="EMBL" id="KAB2377536.1"/>
    </source>
</evidence>
<keyword evidence="3" id="KW-0804">Transcription</keyword>
<dbReference type="RefSeq" id="WP_151542343.1">
    <property type="nucleotide sequence ID" value="NZ_WBMR01000073.1"/>
</dbReference>
<dbReference type="InterPro" id="IPR009057">
    <property type="entry name" value="Homeodomain-like_sf"/>
</dbReference>
<dbReference type="Gene3D" id="1.10.357.10">
    <property type="entry name" value="Tetracycline Repressor, domain 2"/>
    <property type="match status" value="1"/>
</dbReference>